<dbReference type="PANTHER" id="PTHR11104:SF0">
    <property type="entry name" value="SPBETA PROPHAGE-DERIVED AMINOGLYCOSIDE N(3')-ACETYLTRANSFERASE-LIKE PROTEIN YOKD"/>
    <property type="match status" value="1"/>
</dbReference>
<comment type="caution">
    <text evidence="6">The sequence shown here is derived from an EMBL/GenBank/DDBJ whole genome shotgun (WGS) entry which is preliminary data.</text>
</comment>
<organism evidence="6 7">
    <name type="scientific">Pseudoalteromonas luteoviolacea S4060-1</name>
    <dbReference type="NCBI Taxonomy" id="1365257"/>
    <lineage>
        <taxon>Bacteria</taxon>
        <taxon>Pseudomonadati</taxon>
        <taxon>Pseudomonadota</taxon>
        <taxon>Gammaproteobacteria</taxon>
        <taxon>Alteromonadales</taxon>
        <taxon>Pseudoalteromonadaceae</taxon>
        <taxon>Pseudoalteromonas</taxon>
    </lineage>
</organism>
<dbReference type="InterPro" id="IPR003679">
    <property type="entry name" value="Amioglycoside_AcTrfase"/>
</dbReference>
<keyword evidence="5" id="KW-0046">Antibiotic resistance</keyword>
<dbReference type="GO" id="GO:0046677">
    <property type="term" value="P:response to antibiotic"/>
    <property type="evidence" value="ECO:0007669"/>
    <property type="project" value="UniProtKB-KW"/>
</dbReference>
<keyword evidence="3 5" id="KW-0808">Transferase</keyword>
<dbReference type="EMBL" id="AUXX01000001">
    <property type="protein sequence ID" value="KZN70562.1"/>
    <property type="molecule type" value="Genomic_DNA"/>
</dbReference>
<reference evidence="6 7" key="1">
    <citation type="submission" date="2013-07" db="EMBL/GenBank/DDBJ databases">
        <title>Comparative Genomic and Metabolomic Analysis of Twelve Strains of Pseudoalteromonas luteoviolacea.</title>
        <authorList>
            <person name="Vynne N.G."/>
            <person name="Mansson M."/>
            <person name="Gram L."/>
        </authorList>
    </citation>
    <scope>NUCLEOTIDE SEQUENCE [LARGE SCALE GENOMIC DNA]</scope>
    <source>
        <strain evidence="6 7">S4060-1</strain>
    </source>
</reference>
<evidence type="ECO:0000256" key="3">
    <source>
        <dbReference type="ARBA" id="ARBA00022679"/>
    </source>
</evidence>
<dbReference type="EC" id="2.3.1.-" evidence="5"/>
<evidence type="ECO:0000313" key="7">
    <source>
        <dbReference type="Proteomes" id="UP000076661"/>
    </source>
</evidence>
<evidence type="ECO:0000256" key="2">
    <source>
        <dbReference type="ARBA" id="ARBA00012882"/>
    </source>
</evidence>
<protein>
    <recommendedName>
        <fullName evidence="2 5">Aminoglycoside N(3)-acetyltransferase</fullName>
        <ecNumber evidence="5">2.3.1.-</ecNumber>
    </recommendedName>
</protein>
<accession>A0A162BCL8</accession>
<name>A0A162BCL8_9GAMM</name>
<evidence type="ECO:0000256" key="5">
    <source>
        <dbReference type="RuleBase" id="RU365031"/>
    </source>
</evidence>
<evidence type="ECO:0000256" key="4">
    <source>
        <dbReference type="ARBA" id="ARBA00023315"/>
    </source>
</evidence>
<comment type="catalytic activity">
    <reaction evidence="5">
        <text>a 2-deoxystreptamine antibiotic + acetyl-CoA = an N(3)-acetyl-2-deoxystreptamine antibiotic + CoA + H(+)</text>
        <dbReference type="Rhea" id="RHEA:12665"/>
        <dbReference type="ChEBI" id="CHEBI:15378"/>
        <dbReference type="ChEBI" id="CHEBI:57287"/>
        <dbReference type="ChEBI" id="CHEBI:57288"/>
        <dbReference type="ChEBI" id="CHEBI:57921"/>
        <dbReference type="ChEBI" id="CHEBI:77452"/>
        <dbReference type="EC" id="2.3.1.81"/>
    </reaction>
</comment>
<keyword evidence="4 5" id="KW-0012">Acyltransferase</keyword>
<evidence type="ECO:0000313" key="6">
    <source>
        <dbReference type="EMBL" id="KZN70562.1"/>
    </source>
</evidence>
<dbReference type="Pfam" id="PF02522">
    <property type="entry name" value="Antibiotic_NAT"/>
    <property type="match status" value="1"/>
</dbReference>
<dbReference type="RefSeq" id="WP_063379652.1">
    <property type="nucleotide sequence ID" value="NZ_AUXX01000001.1"/>
</dbReference>
<evidence type="ECO:0000256" key="1">
    <source>
        <dbReference type="ARBA" id="ARBA00006383"/>
    </source>
</evidence>
<dbReference type="PANTHER" id="PTHR11104">
    <property type="entry name" value="AMINOGLYCOSIDE N3-ACETYLTRANSFERASE"/>
    <property type="match status" value="1"/>
</dbReference>
<dbReference type="GO" id="GO:0046353">
    <property type="term" value="F:aminoglycoside 3-N-acetyltransferase activity"/>
    <property type="evidence" value="ECO:0007669"/>
    <property type="project" value="UniProtKB-EC"/>
</dbReference>
<dbReference type="PATRIC" id="fig|1365257.3.peg.259"/>
<comment type="similarity">
    <text evidence="1 5">Belongs to the antibiotic N-acetyltransferase family.</text>
</comment>
<sequence length="258" mass="29228">MIRALLETLTQAGIGNDACLIVHSSFRRLGKSIRAQALCETLMEHCHNGNVIMPTMTWRTVNATSPNFDIVNTASHTGALTEVFRTEYGQYRSKHPTHSVSCWGKDADKLTATHHLDPSPCSAQSPYGIIENSQLKDNAFIVLIDVGLESCTYMHYFEEMYAPSVFLNPEIEHYNLLENNTPIDKVTCQRHTSLPRNFHFALDYLIPEKDYSVNCIGDAVVTIIKLDRLSRILHSAFKRSDTATHSPNTYQNYYRNSK</sequence>
<dbReference type="SUPFAM" id="SSF110710">
    <property type="entry name" value="TTHA0583/YokD-like"/>
    <property type="match status" value="1"/>
</dbReference>
<dbReference type="Proteomes" id="UP000076661">
    <property type="component" value="Unassembled WGS sequence"/>
</dbReference>
<dbReference type="AlphaFoldDB" id="A0A162BCL8"/>
<proteinExistence type="inferred from homology"/>
<gene>
    <name evidence="6" type="ORF">N478_01240</name>
</gene>
<dbReference type="InterPro" id="IPR028345">
    <property type="entry name" value="Antibiotic_NAT-like"/>
</dbReference>